<evidence type="ECO:0000313" key="2">
    <source>
        <dbReference type="Proteomes" id="UP001162131"/>
    </source>
</evidence>
<proteinExistence type="predicted"/>
<evidence type="ECO:0000313" key="1">
    <source>
        <dbReference type="EMBL" id="CAG9325576.1"/>
    </source>
</evidence>
<sequence>MVSIGDILAMIVDDNDSCSDISGSEGSNWSSGSYDSQHRRYNHGCSSCGYCRSCYDKYGCNKDSFDSMDLIFQDDWETPIEFVIQDTTDQNYWNSFFSETIKCTKNFYFKRNSKKMKNDKVFKKANLLGKNNWKNEKIQNLKRKSREKAKKVDYLNGWY</sequence>
<reference evidence="1" key="1">
    <citation type="submission" date="2021-09" db="EMBL/GenBank/DDBJ databases">
        <authorList>
            <consortium name="AG Swart"/>
            <person name="Singh M."/>
            <person name="Singh A."/>
            <person name="Seah K."/>
            <person name="Emmerich C."/>
        </authorList>
    </citation>
    <scope>NUCLEOTIDE SEQUENCE</scope>
    <source>
        <strain evidence="1">ATCC30299</strain>
    </source>
</reference>
<organism evidence="1 2">
    <name type="scientific">Blepharisma stoltei</name>
    <dbReference type="NCBI Taxonomy" id="1481888"/>
    <lineage>
        <taxon>Eukaryota</taxon>
        <taxon>Sar</taxon>
        <taxon>Alveolata</taxon>
        <taxon>Ciliophora</taxon>
        <taxon>Postciliodesmatophora</taxon>
        <taxon>Heterotrichea</taxon>
        <taxon>Heterotrichida</taxon>
        <taxon>Blepharismidae</taxon>
        <taxon>Blepharisma</taxon>
    </lineage>
</organism>
<name>A0AAU9JMW5_9CILI</name>
<gene>
    <name evidence="1" type="ORF">BSTOLATCC_MIC38826</name>
</gene>
<keyword evidence="2" id="KW-1185">Reference proteome</keyword>
<protein>
    <submittedName>
        <fullName evidence="1">Uncharacterized protein</fullName>
    </submittedName>
</protein>
<accession>A0AAU9JMW5</accession>
<comment type="caution">
    <text evidence="1">The sequence shown here is derived from an EMBL/GenBank/DDBJ whole genome shotgun (WGS) entry which is preliminary data.</text>
</comment>
<dbReference type="EMBL" id="CAJZBQ010000038">
    <property type="protein sequence ID" value="CAG9325576.1"/>
    <property type="molecule type" value="Genomic_DNA"/>
</dbReference>
<dbReference type="AlphaFoldDB" id="A0AAU9JMW5"/>
<dbReference type="Proteomes" id="UP001162131">
    <property type="component" value="Unassembled WGS sequence"/>
</dbReference>